<dbReference type="Gene3D" id="3.40.50.620">
    <property type="entry name" value="HUPs"/>
    <property type="match status" value="1"/>
</dbReference>
<evidence type="ECO:0000256" key="7">
    <source>
        <dbReference type="ARBA" id="ARBA00022840"/>
    </source>
</evidence>
<keyword evidence="6 10" id="KW-0547">Nucleotide-binding</keyword>
<evidence type="ECO:0000256" key="2">
    <source>
        <dbReference type="ARBA" id="ARBA00005019"/>
    </source>
</evidence>
<organism evidence="12 13">
    <name type="scientific">Lederbergia citri</name>
    <dbReference type="NCBI Taxonomy" id="2833580"/>
    <lineage>
        <taxon>Bacteria</taxon>
        <taxon>Bacillati</taxon>
        <taxon>Bacillota</taxon>
        <taxon>Bacilli</taxon>
        <taxon>Bacillales</taxon>
        <taxon>Bacillaceae</taxon>
        <taxon>Lederbergia</taxon>
    </lineage>
</organism>
<evidence type="ECO:0000256" key="1">
    <source>
        <dbReference type="ARBA" id="ARBA00002324"/>
    </source>
</evidence>
<dbReference type="PANTHER" id="PTHR39321">
    <property type="entry name" value="NICOTINATE-NUCLEOTIDE ADENYLYLTRANSFERASE-RELATED"/>
    <property type="match status" value="1"/>
</dbReference>
<feature type="domain" description="Cytidyltransferase-like" evidence="11">
    <location>
        <begin position="7"/>
        <end position="163"/>
    </location>
</feature>
<evidence type="ECO:0000313" key="13">
    <source>
        <dbReference type="Proteomes" id="UP000681414"/>
    </source>
</evidence>
<dbReference type="InterPro" id="IPR004821">
    <property type="entry name" value="Cyt_trans-like"/>
</dbReference>
<dbReference type="GO" id="GO:0005524">
    <property type="term" value="F:ATP binding"/>
    <property type="evidence" value="ECO:0007669"/>
    <property type="project" value="UniProtKB-KW"/>
</dbReference>
<dbReference type="InterPro" id="IPR014729">
    <property type="entry name" value="Rossmann-like_a/b/a_fold"/>
</dbReference>
<dbReference type="InterPro" id="IPR005248">
    <property type="entry name" value="NadD/NMNAT"/>
</dbReference>
<evidence type="ECO:0000256" key="9">
    <source>
        <dbReference type="ARBA" id="ARBA00048721"/>
    </source>
</evidence>
<keyword evidence="7 10" id="KW-0067">ATP-binding</keyword>
<evidence type="ECO:0000256" key="4">
    <source>
        <dbReference type="ARBA" id="ARBA00022679"/>
    </source>
</evidence>
<evidence type="ECO:0000259" key="11">
    <source>
        <dbReference type="Pfam" id="PF01467"/>
    </source>
</evidence>
<keyword evidence="4 10" id="KW-0808">Transferase</keyword>
<evidence type="ECO:0000313" key="12">
    <source>
        <dbReference type="EMBL" id="MBS4194755.1"/>
    </source>
</evidence>
<dbReference type="NCBIfam" id="NF000841">
    <property type="entry name" value="PRK00071.1-4"/>
    <property type="match status" value="1"/>
</dbReference>
<keyword evidence="8 10" id="KW-0520">NAD</keyword>
<comment type="caution">
    <text evidence="12">The sequence shown here is derived from an EMBL/GenBank/DDBJ whole genome shotgun (WGS) entry which is preliminary data.</text>
</comment>
<reference evidence="12 13" key="1">
    <citation type="submission" date="2021-05" db="EMBL/GenBank/DDBJ databases">
        <title>Novel Bacillus species.</title>
        <authorList>
            <person name="Liu G."/>
        </authorList>
    </citation>
    <scope>NUCLEOTIDE SEQUENCE [LARGE SCALE GENOMIC DNA]</scope>
    <source>
        <strain evidence="13">FJAT-49780</strain>
    </source>
</reference>
<dbReference type="Pfam" id="PF01467">
    <property type="entry name" value="CTP_transf_like"/>
    <property type="match status" value="1"/>
</dbReference>
<dbReference type="GO" id="GO:0009435">
    <property type="term" value="P:NAD+ biosynthetic process"/>
    <property type="evidence" value="ECO:0007669"/>
    <property type="project" value="UniProtKB-UniRule"/>
</dbReference>
<dbReference type="Proteomes" id="UP000681414">
    <property type="component" value="Unassembled WGS sequence"/>
</dbReference>
<gene>
    <name evidence="10" type="primary">nadD</name>
    <name evidence="12" type="ORF">KHA97_06655</name>
</gene>
<dbReference type="GO" id="GO:0004515">
    <property type="term" value="F:nicotinate-nucleotide adenylyltransferase activity"/>
    <property type="evidence" value="ECO:0007669"/>
    <property type="project" value="UniProtKB-UniRule"/>
</dbReference>
<comment type="function">
    <text evidence="1 10">Catalyzes the reversible adenylation of nicotinate mononucleotide (NaMN) to nicotinic acid adenine dinucleotide (NaAD).</text>
</comment>
<keyword evidence="3 10" id="KW-0662">Pyridine nucleotide biosynthesis</keyword>
<sequence>MRKKIGILGGTFDPPHLGHLIIANEVFHRLELDEIQFMPNQEPPHKERESHTSNRDRIRMLELAIQGNPFFSIEKIELERKGRSFTYDTMKMLMERNPENEYYFIIGADMVEYLPNWHQVDELMKMIKFVGVNRPNYELESSYPIIPIEVPFIEISSSMIRKRTKNGETINYLLPYGVINYIEENQLYGS</sequence>
<comment type="pathway">
    <text evidence="2 10">Cofactor biosynthesis; NAD(+) biosynthesis; deamido-NAD(+) from nicotinate D-ribonucleotide: step 1/1.</text>
</comment>
<dbReference type="EC" id="2.7.7.18" evidence="10"/>
<dbReference type="NCBIfam" id="TIGR00482">
    <property type="entry name" value="nicotinate (nicotinamide) nucleotide adenylyltransferase"/>
    <property type="match status" value="1"/>
</dbReference>
<dbReference type="EMBL" id="JAGYPG010000001">
    <property type="protein sequence ID" value="MBS4194755.1"/>
    <property type="molecule type" value="Genomic_DNA"/>
</dbReference>
<comment type="similarity">
    <text evidence="10">Belongs to the NadD family.</text>
</comment>
<dbReference type="SUPFAM" id="SSF52374">
    <property type="entry name" value="Nucleotidylyl transferase"/>
    <property type="match status" value="1"/>
</dbReference>
<name>A0A942TBN9_9BACI</name>
<evidence type="ECO:0000256" key="10">
    <source>
        <dbReference type="HAMAP-Rule" id="MF_00244"/>
    </source>
</evidence>
<dbReference type="PANTHER" id="PTHR39321:SF3">
    <property type="entry name" value="PHOSPHOPANTETHEINE ADENYLYLTRANSFERASE"/>
    <property type="match status" value="1"/>
</dbReference>
<dbReference type="NCBIfam" id="TIGR00125">
    <property type="entry name" value="cyt_tran_rel"/>
    <property type="match status" value="1"/>
</dbReference>
<evidence type="ECO:0000256" key="8">
    <source>
        <dbReference type="ARBA" id="ARBA00023027"/>
    </source>
</evidence>
<comment type="catalytic activity">
    <reaction evidence="9 10">
        <text>nicotinate beta-D-ribonucleotide + ATP + H(+) = deamido-NAD(+) + diphosphate</text>
        <dbReference type="Rhea" id="RHEA:22860"/>
        <dbReference type="ChEBI" id="CHEBI:15378"/>
        <dbReference type="ChEBI" id="CHEBI:30616"/>
        <dbReference type="ChEBI" id="CHEBI:33019"/>
        <dbReference type="ChEBI" id="CHEBI:57502"/>
        <dbReference type="ChEBI" id="CHEBI:58437"/>
        <dbReference type="EC" id="2.7.7.18"/>
    </reaction>
</comment>
<keyword evidence="5 10" id="KW-0548">Nucleotidyltransferase</keyword>
<evidence type="ECO:0000256" key="5">
    <source>
        <dbReference type="ARBA" id="ARBA00022695"/>
    </source>
</evidence>
<protein>
    <recommendedName>
        <fullName evidence="10">Probable nicotinate-nucleotide adenylyltransferase</fullName>
        <ecNumber evidence="10">2.7.7.18</ecNumber>
    </recommendedName>
    <alternativeName>
        <fullName evidence="10">Deamido-NAD(+) diphosphorylase</fullName>
    </alternativeName>
    <alternativeName>
        <fullName evidence="10">Deamido-NAD(+) pyrophosphorylase</fullName>
    </alternativeName>
    <alternativeName>
        <fullName evidence="10">Nicotinate mononucleotide adenylyltransferase</fullName>
        <shortName evidence="10">NaMN adenylyltransferase</shortName>
    </alternativeName>
</protein>
<proteinExistence type="inferred from homology"/>
<evidence type="ECO:0000256" key="6">
    <source>
        <dbReference type="ARBA" id="ARBA00022741"/>
    </source>
</evidence>
<dbReference type="NCBIfam" id="NF000840">
    <property type="entry name" value="PRK00071.1-3"/>
    <property type="match status" value="1"/>
</dbReference>
<keyword evidence="13" id="KW-1185">Reference proteome</keyword>
<evidence type="ECO:0000256" key="3">
    <source>
        <dbReference type="ARBA" id="ARBA00022642"/>
    </source>
</evidence>
<dbReference type="AlphaFoldDB" id="A0A942TBN9"/>
<dbReference type="FunFam" id="3.40.50.620:FF:000079">
    <property type="entry name" value="Probable nicotinate-nucleotide adenylyltransferase"/>
    <property type="match status" value="1"/>
</dbReference>
<accession>A0A942TBN9</accession>
<dbReference type="RefSeq" id="WP_213123913.1">
    <property type="nucleotide sequence ID" value="NZ_JAGYPG010000001.1"/>
</dbReference>
<dbReference type="CDD" id="cd02165">
    <property type="entry name" value="NMNAT"/>
    <property type="match status" value="1"/>
</dbReference>
<dbReference type="HAMAP" id="MF_00244">
    <property type="entry name" value="NaMN_adenylyltr"/>
    <property type="match status" value="1"/>
</dbReference>